<dbReference type="OrthoDB" id="9804431at2"/>
<evidence type="ECO:0000256" key="4">
    <source>
        <dbReference type="ARBA" id="ARBA00022741"/>
    </source>
</evidence>
<dbReference type="GO" id="GO:0003924">
    <property type="term" value="F:GTPase activity"/>
    <property type="evidence" value="ECO:0007669"/>
    <property type="project" value="InterPro"/>
</dbReference>
<dbReference type="FunFam" id="2.40.30.10:FF:000040">
    <property type="entry name" value="Peptide chain release factor 3"/>
    <property type="match status" value="1"/>
</dbReference>
<dbReference type="InterPro" id="IPR041732">
    <property type="entry name" value="RF3_GTP-bd"/>
</dbReference>
<evidence type="ECO:0000256" key="1">
    <source>
        <dbReference type="ARBA" id="ARBA00004496"/>
    </source>
</evidence>
<feature type="binding site" evidence="9">
    <location>
        <begin position="18"/>
        <end position="25"/>
    </location>
    <ligand>
        <name>GTP</name>
        <dbReference type="ChEBI" id="CHEBI:37565"/>
    </ligand>
</feature>
<evidence type="ECO:0000256" key="9">
    <source>
        <dbReference type="HAMAP-Rule" id="MF_00072"/>
    </source>
</evidence>
<dbReference type="RefSeq" id="WP_046977295.1">
    <property type="nucleotide sequence ID" value="NZ_CP043476.1"/>
</dbReference>
<dbReference type="FunFam" id="3.30.70.3280:FF:000001">
    <property type="entry name" value="Peptide chain release factor 3"/>
    <property type="match status" value="1"/>
</dbReference>
<dbReference type="PANTHER" id="PTHR43556">
    <property type="entry name" value="PEPTIDE CHAIN RELEASE FACTOR RF3"/>
    <property type="match status" value="1"/>
</dbReference>
<dbReference type="CDD" id="cd16259">
    <property type="entry name" value="RF3_III"/>
    <property type="match status" value="1"/>
</dbReference>
<dbReference type="Pfam" id="PF00009">
    <property type="entry name" value="GTP_EFTU"/>
    <property type="match status" value="1"/>
</dbReference>
<feature type="binding site" evidence="9">
    <location>
        <begin position="86"/>
        <end position="90"/>
    </location>
    <ligand>
        <name>GTP</name>
        <dbReference type="ChEBI" id="CHEBI:37565"/>
    </ligand>
</feature>
<dbReference type="AlphaFoldDB" id="A0A2S7F2G8"/>
<proteinExistence type="inferred from homology"/>
<dbReference type="PANTHER" id="PTHR43556:SF2">
    <property type="entry name" value="PEPTIDE CHAIN RELEASE FACTOR RF3"/>
    <property type="match status" value="1"/>
</dbReference>
<dbReference type="CDD" id="cd03689">
    <property type="entry name" value="RF3_II"/>
    <property type="match status" value="1"/>
</dbReference>
<gene>
    <name evidence="9" type="primary">prfC</name>
    <name evidence="11" type="ORF">XhyaCFBP1156_00195</name>
</gene>
<dbReference type="NCBIfam" id="NF001964">
    <property type="entry name" value="PRK00741.1"/>
    <property type="match status" value="1"/>
</dbReference>
<dbReference type="Gene3D" id="3.30.70.3280">
    <property type="entry name" value="Peptide chain release factor 3, domain III"/>
    <property type="match status" value="1"/>
</dbReference>
<comment type="caution">
    <text evidence="11">The sequence shown here is derived from an EMBL/GenBank/DDBJ whole genome shotgun (WGS) entry which is preliminary data.</text>
</comment>
<dbReference type="FunFam" id="3.40.50.300:FF:000542">
    <property type="entry name" value="Peptide chain release factor 3"/>
    <property type="match status" value="1"/>
</dbReference>
<feature type="binding site" evidence="9">
    <location>
        <begin position="140"/>
        <end position="143"/>
    </location>
    <ligand>
        <name>GTP</name>
        <dbReference type="ChEBI" id="CHEBI:37565"/>
    </ligand>
</feature>
<dbReference type="GO" id="GO:0016149">
    <property type="term" value="F:translation release factor activity, codon specific"/>
    <property type="evidence" value="ECO:0007669"/>
    <property type="project" value="UniProtKB-UniRule"/>
</dbReference>
<dbReference type="NCBIfam" id="TIGR00503">
    <property type="entry name" value="prfC"/>
    <property type="match status" value="1"/>
</dbReference>
<dbReference type="InterPro" id="IPR027417">
    <property type="entry name" value="P-loop_NTPase"/>
</dbReference>
<dbReference type="NCBIfam" id="TIGR00231">
    <property type="entry name" value="small_GTP"/>
    <property type="match status" value="1"/>
</dbReference>
<dbReference type="GO" id="GO:0016150">
    <property type="term" value="F:translation release factor activity, codon nonspecific"/>
    <property type="evidence" value="ECO:0007669"/>
    <property type="project" value="TreeGrafter"/>
</dbReference>
<dbReference type="PROSITE" id="PS00301">
    <property type="entry name" value="G_TR_1"/>
    <property type="match status" value="1"/>
</dbReference>
<dbReference type="InterPro" id="IPR031157">
    <property type="entry name" value="G_TR_CS"/>
</dbReference>
<dbReference type="Pfam" id="PF22042">
    <property type="entry name" value="EF-G_D2"/>
    <property type="match status" value="1"/>
</dbReference>
<dbReference type="InterPro" id="IPR009000">
    <property type="entry name" value="Transl_B-barrel_sf"/>
</dbReference>
<dbReference type="CDD" id="cd04169">
    <property type="entry name" value="RF3"/>
    <property type="match status" value="1"/>
</dbReference>
<dbReference type="InterPro" id="IPR053905">
    <property type="entry name" value="EF-G-like_DII"/>
</dbReference>
<dbReference type="EMBL" id="MDEG01000001">
    <property type="protein sequence ID" value="PPU99640.1"/>
    <property type="molecule type" value="Genomic_DNA"/>
</dbReference>
<comment type="similarity">
    <text evidence="2 9">Belongs to the TRAFAC class translation factor GTPase superfamily. Classic translation factor GTPase family. PrfC subfamily.</text>
</comment>
<dbReference type="InterPro" id="IPR038467">
    <property type="entry name" value="RF3_dom_3_sf"/>
</dbReference>
<evidence type="ECO:0000256" key="3">
    <source>
        <dbReference type="ARBA" id="ARBA00022490"/>
    </source>
</evidence>
<sequence length="534" mass="58909">MSDVAQEAARRRTFAIISHPDAGKTTLTEKLLLFGGAIQMAGSVKGRKAARHATSDWMALEKERGISVTSSVMQFPYEGRIINLLDTPGHADFGEDTYRVLTAVDSALMVIDVAKGVEERTIKLMEVCRLRDTPIMTFINKLDREGKEPIDLLDEVETVLGIQCAPVTWPIGMGQRLKGVVHLISGEVHLYEQGRNFTRQDSTIFPSLDAPGLAARIGAQMLAELREELELVQGASHPFDRDAYRAGKQTPVFFGSGVNNFGVQPLLDFFAEHAPPPQPHATTGREVQATEEKLTGFVFKIQANMDPQHRDRVAFMRICSGRFSAGMKTLHVRTGKDTKLANALTFMASDREIAAEAYPGDVIGIHNHGTISIGDTFTEGEALSFTGIPNFAPELFRRARLRDPLKLKQLQKGLAQLSEEGATQFFRPLMSNDLILGAVGVLQFEVVAYRLKDEYGVDASFEPVGVVTARWVHCDNARKLEEFREKNAMNLGIDGAGELVYLAPTRVNLQLAQERAPDVRFAATREHAHSVALD</sequence>
<protein>
    <recommendedName>
        <fullName evidence="8 9">Peptide chain release factor 3</fullName>
        <shortName evidence="9">RF-3</shortName>
    </recommendedName>
</protein>
<dbReference type="InterPro" id="IPR000795">
    <property type="entry name" value="T_Tr_GTP-bd_dom"/>
</dbReference>
<keyword evidence="3 9" id="KW-0963">Cytoplasm</keyword>
<keyword evidence="6 9" id="KW-0342">GTP-binding</keyword>
<dbReference type="InterPro" id="IPR035647">
    <property type="entry name" value="EFG_III/V"/>
</dbReference>
<evidence type="ECO:0000256" key="7">
    <source>
        <dbReference type="ARBA" id="ARBA00025017"/>
    </source>
</evidence>
<evidence type="ECO:0000313" key="11">
    <source>
        <dbReference type="EMBL" id="PPU99640.1"/>
    </source>
</evidence>
<keyword evidence="4 9" id="KW-0547">Nucleotide-binding</keyword>
<evidence type="ECO:0000256" key="5">
    <source>
        <dbReference type="ARBA" id="ARBA00022917"/>
    </source>
</evidence>
<dbReference type="PROSITE" id="PS51722">
    <property type="entry name" value="G_TR_2"/>
    <property type="match status" value="1"/>
</dbReference>
<dbReference type="GO" id="GO:0006449">
    <property type="term" value="P:regulation of translational termination"/>
    <property type="evidence" value="ECO:0007669"/>
    <property type="project" value="UniProtKB-UniRule"/>
</dbReference>
<organism evidence="11 12">
    <name type="scientific">Xanthomonas hyacinthi</name>
    <dbReference type="NCBI Taxonomy" id="56455"/>
    <lineage>
        <taxon>Bacteria</taxon>
        <taxon>Pseudomonadati</taxon>
        <taxon>Pseudomonadota</taxon>
        <taxon>Gammaproteobacteria</taxon>
        <taxon>Lysobacterales</taxon>
        <taxon>Lysobacteraceae</taxon>
        <taxon>Xanthomonas</taxon>
    </lineage>
</organism>
<keyword evidence="12" id="KW-1185">Reference proteome</keyword>
<keyword evidence="5 9" id="KW-0648">Protein biosynthesis</keyword>
<dbReference type="InterPro" id="IPR005225">
    <property type="entry name" value="Small_GTP-bd"/>
</dbReference>
<comment type="function">
    <text evidence="7 9">Increases the formation of ribosomal termination complexes and stimulates activities of RF-1 and RF-2. It binds guanine nucleotides and has strong preference for UGA stop codons. It may interact directly with the ribosome. The stimulation of RF-1 and RF-2 is significantly reduced by GTP and GDP, but not by GMP.</text>
</comment>
<accession>A0A2S7F2G8</accession>
<dbReference type="SUPFAM" id="SSF50447">
    <property type="entry name" value="Translation proteins"/>
    <property type="match status" value="1"/>
</dbReference>
<evidence type="ECO:0000313" key="12">
    <source>
        <dbReference type="Proteomes" id="UP000238261"/>
    </source>
</evidence>
<dbReference type="Gene3D" id="3.40.50.300">
    <property type="entry name" value="P-loop containing nucleotide triphosphate hydrolases"/>
    <property type="match status" value="2"/>
</dbReference>
<dbReference type="Proteomes" id="UP000238261">
    <property type="component" value="Unassembled WGS sequence"/>
</dbReference>
<evidence type="ECO:0000256" key="2">
    <source>
        <dbReference type="ARBA" id="ARBA00009978"/>
    </source>
</evidence>
<evidence type="ECO:0000259" key="10">
    <source>
        <dbReference type="PROSITE" id="PS51722"/>
    </source>
</evidence>
<evidence type="ECO:0000256" key="8">
    <source>
        <dbReference type="ARBA" id="ARBA00073639"/>
    </source>
</evidence>
<comment type="subcellular location">
    <subcellularLocation>
        <location evidence="1 9">Cytoplasm</location>
    </subcellularLocation>
</comment>
<dbReference type="GO" id="GO:0005525">
    <property type="term" value="F:GTP binding"/>
    <property type="evidence" value="ECO:0007669"/>
    <property type="project" value="UniProtKB-UniRule"/>
</dbReference>
<feature type="domain" description="Tr-type G" evidence="10">
    <location>
        <begin position="9"/>
        <end position="278"/>
    </location>
</feature>
<dbReference type="PRINTS" id="PR00315">
    <property type="entry name" value="ELONGATNFCT"/>
</dbReference>
<dbReference type="SUPFAM" id="SSF52540">
    <property type="entry name" value="P-loop containing nucleoside triphosphate hydrolases"/>
    <property type="match status" value="1"/>
</dbReference>
<dbReference type="Pfam" id="PF16658">
    <property type="entry name" value="RF3_C"/>
    <property type="match status" value="1"/>
</dbReference>
<reference evidence="12" key="1">
    <citation type="submission" date="2016-08" db="EMBL/GenBank/DDBJ databases">
        <authorList>
            <person name="Merda D."/>
            <person name="Briand M."/>
            <person name="Taghouti G."/>
            <person name="Carrere S."/>
            <person name="Gouzy J."/>
            <person name="Portier P."/>
            <person name="Jacques M.-A."/>
            <person name="Fischer-Le Saux M."/>
        </authorList>
    </citation>
    <scope>NUCLEOTIDE SEQUENCE [LARGE SCALE GENOMIC DNA]</scope>
    <source>
        <strain evidence="12">CFBP1156</strain>
    </source>
</reference>
<dbReference type="GO" id="GO:0005829">
    <property type="term" value="C:cytosol"/>
    <property type="evidence" value="ECO:0007669"/>
    <property type="project" value="TreeGrafter"/>
</dbReference>
<evidence type="ECO:0000256" key="6">
    <source>
        <dbReference type="ARBA" id="ARBA00023134"/>
    </source>
</evidence>
<name>A0A2S7F2G8_9XANT</name>
<dbReference type="GO" id="GO:0097216">
    <property type="term" value="F:guanosine tetraphosphate binding"/>
    <property type="evidence" value="ECO:0007669"/>
    <property type="project" value="UniProtKB-ARBA"/>
</dbReference>
<dbReference type="SUPFAM" id="SSF54980">
    <property type="entry name" value="EF-G C-terminal domain-like"/>
    <property type="match status" value="1"/>
</dbReference>
<dbReference type="HAMAP" id="MF_00072">
    <property type="entry name" value="Rel_fac_3"/>
    <property type="match status" value="1"/>
</dbReference>
<dbReference type="InterPro" id="IPR032090">
    <property type="entry name" value="RF3_C"/>
</dbReference>
<dbReference type="InterPro" id="IPR004548">
    <property type="entry name" value="PrfC"/>
</dbReference>